<dbReference type="Pfam" id="PF15469">
    <property type="entry name" value="Sec5"/>
    <property type="match status" value="2"/>
</dbReference>
<dbReference type="InterPro" id="IPR029175">
    <property type="entry name" value="EXOC2/Sec5"/>
</dbReference>
<dbReference type="PANTHER" id="PTHR13043">
    <property type="entry name" value="EXOCYST COMPLEX COMPONENT SEC5"/>
    <property type="match status" value="1"/>
</dbReference>
<dbReference type="EMBL" id="CP133615">
    <property type="protein sequence ID" value="WMV26746.1"/>
    <property type="molecule type" value="Genomic_DNA"/>
</dbReference>
<comment type="function">
    <text evidence="4">Component of the exocyst complex involved in the docking of exocytic vesicles with fusion sites on the plasma membrane.</text>
</comment>
<evidence type="ECO:0000256" key="3">
    <source>
        <dbReference type="ARBA" id="ARBA00022483"/>
    </source>
</evidence>
<dbReference type="Proteomes" id="UP001234989">
    <property type="component" value="Chromosome 4"/>
</dbReference>
<comment type="subunit">
    <text evidence="4">Component of the exocyst complex.</text>
</comment>
<dbReference type="InterPro" id="IPR039481">
    <property type="entry name" value="EXOC2/Sec5_N_dom"/>
</dbReference>
<dbReference type="GO" id="GO:0000145">
    <property type="term" value="C:exocyst"/>
    <property type="evidence" value="ECO:0007669"/>
    <property type="project" value="UniProtKB-UniRule"/>
</dbReference>
<protein>
    <recommendedName>
        <fullName evidence="4">Exocyst complex component SEC5</fullName>
    </recommendedName>
</protein>
<evidence type="ECO:0000256" key="2">
    <source>
        <dbReference type="ARBA" id="ARBA00022448"/>
    </source>
</evidence>
<feature type="region of interest" description="Disordered" evidence="5">
    <location>
        <begin position="698"/>
        <end position="755"/>
    </location>
</feature>
<keyword evidence="2 4" id="KW-0813">Transport</keyword>
<feature type="region of interest" description="Disordered" evidence="5">
    <location>
        <begin position="540"/>
        <end position="559"/>
    </location>
</feature>
<name>A0AAF0QNW4_SOLVR</name>
<comment type="similarity">
    <text evidence="1 4">Belongs to the SEC5 family.</text>
</comment>
<proteinExistence type="inferred from homology"/>
<keyword evidence="8" id="KW-1185">Reference proteome</keyword>
<dbReference type="GO" id="GO:0006887">
    <property type="term" value="P:exocytosis"/>
    <property type="evidence" value="ECO:0007669"/>
    <property type="project" value="UniProtKB-KW"/>
</dbReference>
<dbReference type="GO" id="GO:0006893">
    <property type="term" value="P:Golgi to plasma membrane transport"/>
    <property type="evidence" value="ECO:0007669"/>
    <property type="project" value="UniProtKB-UniRule"/>
</dbReference>
<evidence type="ECO:0000256" key="5">
    <source>
        <dbReference type="SAM" id="MobiDB-lite"/>
    </source>
</evidence>
<feature type="region of interest" description="Disordered" evidence="5">
    <location>
        <begin position="1136"/>
        <end position="1165"/>
    </location>
</feature>
<evidence type="ECO:0000256" key="4">
    <source>
        <dbReference type="RuleBase" id="RU365069"/>
    </source>
</evidence>
<reference evidence="7" key="1">
    <citation type="submission" date="2023-08" db="EMBL/GenBank/DDBJ databases">
        <title>A de novo genome assembly of Solanum verrucosum Schlechtendal, a Mexican diploid species geographically isolated from the other diploid A-genome species in potato relatives.</title>
        <authorList>
            <person name="Hosaka K."/>
        </authorList>
    </citation>
    <scope>NUCLEOTIDE SEQUENCE</scope>
    <source>
        <tissue evidence="7">Young leaves</tissue>
    </source>
</reference>
<evidence type="ECO:0000313" key="7">
    <source>
        <dbReference type="EMBL" id="WMV26746.1"/>
    </source>
</evidence>
<dbReference type="AlphaFoldDB" id="A0AAF0QNW4"/>
<feature type="compositionally biased region" description="Polar residues" evidence="5">
    <location>
        <begin position="1142"/>
        <end position="1159"/>
    </location>
</feature>
<sequence>MSTDTDDEDELLQIALQEQAQRNINYHKPSKQPSKPVRNFVQPPSQPNLRPGGGATSERKNPSVAAAAMQKTSNKSSSHQRKSVEDDDDSEIEMLSISSGDEDSSKDRGFGSRNRVVSGGGRAGQEDDGLWDGGEPDSWKRVDESELRRRVREMREARVVATTQMPEQEKTAVPKKDLNSLQSFPRGMECVDPLKLGIVDNRTLRLISENISSSPSIGDRDHLDPNVRERLNYFSEKFDPKLFLCRIHQDTSASELESGALAVKTDLKGRTLQKKQLVKENFDCFVSCKTTIDDIDSKLRRIEEDPEGSGTSHLFNCIEGVSSIANRAFGPLFERQAQAEKIRSVQGMLQRFRTLFNLPSTIRHSISTGEYDLAVREYRKAKSIVLPSHVGILKRVLEEVERVMQEFKGKLYKSLEDPQIDLTNNHRIRGLLEKCTLDHEARMENFRTEMRERALSDAKWRHIQQDLNNTPDADYSDSIENTYLTGDSQQVEFTGEKVDALRGSYIRRLTAVIIYHVPAFWRVAVAVLSGKFAKSSQVSSDSNVNASANKREEKVGDGKYSNHSLDEVAGMVRSTISAYESKVQNAFGDLEESNILGPYMSDAIKEITKACQAFEAKESAPSIAVAALRTLQCEVSKVYILRLCSWMRSTVEEISKDESWVPVSILQRNRSPYTISSLPLAFCSIITSAMDQINVSAGKGLGQSPSGRRFEPQQGHWRHYKPAASPGPRGTNRGGPALKQRDPVGTASRVRKATPGNHAGSTLFGSCIFISCAFILSRMIESLQNEAMKSEEIYVQFQGIQESVRLAFLNCLLNFAGHLEQIGGQLNLNKSNRESPYFQNGYLELEEKSSEPLPGSIVDPQLQLLMVLSNIGYCKDELARDLYCKYKQIWMQHRGKDEEDSDIQELIISFARLEEKVLEQYTFAKTNLIRTAAINYFLDGGVQWGAAPAVTGVRDATVELLHTLVAVHAEVFAGCKPLLEKTLGILVEGLIDTFLSVFHENQDKDLRALDANGFCQLMLELDYFETILNPYFTHEARESLKTLQGALLEKATECAADSTETPTHNRRPTRGSDDVFLDDRQQGMTVSPDDLIALAQQYSSELLQSELERSRLNTACFVESTPPDSVPESAKAAYASLRGSMDSPSRSFRGSQHIGSPSFSRPRRR</sequence>
<feature type="domain" description="Exocyst complex component EXOC2/Sec5 N-terminal" evidence="6">
    <location>
        <begin position="222"/>
        <end position="694"/>
    </location>
</feature>
<dbReference type="PANTHER" id="PTHR13043:SF1">
    <property type="entry name" value="EXOCYST COMPLEX COMPONENT 2"/>
    <property type="match status" value="1"/>
</dbReference>
<dbReference type="GO" id="GO:0015031">
    <property type="term" value="P:protein transport"/>
    <property type="evidence" value="ECO:0007669"/>
    <property type="project" value="UniProtKB-KW"/>
</dbReference>
<evidence type="ECO:0000259" key="6">
    <source>
        <dbReference type="Pfam" id="PF15469"/>
    </source>
</evidence>
<gene>
    <name evidence="7" type="ORF">MTR67_020131</name>
</gene>
<keyword evidence="3 4" id="KW-0268">Exocytosis</keyword>
<feature type="domain" description="Exocyst complex component EXOC2/Sec5 N-terminal" evidence="6">
    <location>
        <begin position="789"/>
        <end position="1117"/>
    </location>
</feature>
<evidence type="ECO:0000313" key="8">
    <source>
        <dbReference type="Proteomes" id="UP001234989"/>
    </source>
</evidence>
<feature type="region of interest" description="Disordered" evidence="5">
    <location>
        <begin position="22"/>
        <end position="138"/>
    </location>
</feature>
<organism evidence="7 8">
    <name type="scientific">Solanum verrucosum</name>
    <dbReference type="NCBI Taxonomy" id="315347"/>
    <lineage>
        <taxon>Eukaryota</taxon>
        <taxon>Viridiplantae</taxon>
        <taxon>Streptophyta</taxon>
        <taxon>Embryophyta</taxon>
        <taxon>Tracheophyta</taxon>
        <taxon>Spermatophyta</taxon>
        <taxon>Magnoliopsida</taxon>
        <taxon>eudicotyledons</taxon>
        <taxon>Gunneridae</taxon>
        <taxon>Pentapetalae</taxon>
        <taxon>asterids</taxon>
        <taxon>lamiids</taxon>
        <taxon>Solanales</taxon>
        <taxon>Solanaceae</taxon>
        <taxon>Solanoideae</taxon>
        <taxon>Solaneae</taxon>
        <taxon>Solanum</taxon>
    </lineage>
</organism>
<keyword evidence="4" id="KW-0653">Protein transport</keyword>
<accession>A0AAF0QNW4</accession>
<evidence type="ECO:0000256" key="1">
    <source>
        <dbReference type="ARBA" id="ARBA00010578"/>
    </source>
</evidence>
<feature type="region of interest" description="Disordered" evidence="5">
    <location>
        <begin position="1053"/>
        <end position="1076"/>
    </location>
</feature>